<accession>A0ACB6Z7D5</accession>
<keyword evidence="2" id="KW-1185">Reference proteome</keyword>
<sequence length="50" mass="5583">MQAFNVHSPAVVIFKGDLDHSCVDLLVDQRQLPSSPSRPLDFPKSWMADS</sequence>
<protein>
    <submittedName>
        <fullName evidence="1">Uncharacterized protein</fullName>
    </submittedName>
</protein>
<reference evidence="1" key="2">
    <citation type="journal article" date="2020" name="Nat. Commun.">
        <title>Large-scale genome sequencing of mycorrhizal fungi provides insights into the early evolution of symbiotic traits.</title>
        <authorList>
            <person name="Miyauchi S."/>
            <person name="Kiss E."/>
            <person name="Kuo A."/>
            <person name="Drula E."/>
            <person name="Kohler A."/>
            <person name="Sanchez-Garcia M."/>
            <person name="Morin E."/>
            <person name="Andreopoulos B."/>
            <person name="Barry K.W."/>
            <person name="Bonito G."/>
            <person name="Buee M."/>
            <person name="Carver A."/>
            <person name="Chen C."/>
            <person name="Cichocki N."/>
            <person name="Clum A."/>
            <person name="Culley D."/>
            <person name="Crous P.W."/>
            <person name="Fauchery L."/>
            <person name="Girlanda M."/>
            <person name="Hayes R.D."/>
            <person name="Keri Z."/>
            <person name="LaButti K."/>
            <person name="Lipzen A."/>
            <person name="Lombard V."/>
            <person name="Magnuson J."/>
            <person name="Maillard F."/>
            <person name="Murat C."/>
            <person name="Nolan M."/>
            <person name="Ohm R.A."/>
            <person name="Pangilinan J."/>
            <person name="Pereira M.F."/>
            <person name="Perotto S."/>
            <person name="Peter M."/>
            <person name="Pfister S."/>
            <person name="Riley R."/>
            <person name="Sitrit Y."/>
            <person name="Stielow J.B."/>
            <person name="Szollosi G."/>
            <person name="Zifcakova L."/>
            <person name="Stursova M."/>
            <person name="Spatafora J.W."/>
            <person name="Tedersoo L."/>
            <person name="Vaario L.M."/>
            <person name="Yamada A."/>
            <person name="Yan M."/>
            <person name="Wang P."/>
            <person name="Xu J."/>
            <person name="Bruns T."/>
            <person name="Baldrian P."/>
            <person name="Vilgalys R."/>
            <person name="Dunand C."/>
            <person name="Henrissat B."/>
            <person name="Grigoriev I.V."/>
            <person name="Hibbett D."/>
            <person name="Nagy L.G."/>
            <person name="Martin F.M."/>
        </authorList>
    </citation>
    <scope>NUCLEOTIDE SEQUENCE</scope>
    <source>
        <strain evidence="1">P2</strain>
    </source>
</reference>
<comment type="caution">
    <text evidence="1">The sequence shown here is derived from an EMBL/GenBank/DDBJ whole genome shotgun (WGS) entry which is preliminary data.</text>
</comment>
<gene>
    <name evidence="1" type="ORF">BDM02DRAFT_3203613</name>
</gene>
<name>A0ACB6Z7D5_THEGA</name>
<evidence type="ECO:0000313" key="1">
    <source>
        <dbReference type="EMBL" id="KAF9645508.1"/>
    </source>
</evidence>
<proteinExistence type="predicted"/>
<dbReference type="Proteomes" id="UP000886501">
    <property type="component" value="Unassembled WGS sequence"/>
</dbReference>
<organism evidence="1 2">
    <name type="scientific">Thelephora ganbajun</name>
    <name type="common">Ganba fungus</name>
    <dbReference type="NCBI Taxonomy" id="370292"/>
    <lineage>
        <taxon>Eukaryota</taxon>
        <taxon>Fungi</taxon>
        <taxon>Dikarya</taxon>
        <taxon>Basidiomycota</taxon>
        <taxon>Agaricomycotina</taxon>
        <taxon>Agaricomycetes</taxon>
        <taxon>Thelephorales</taxon>
        <taxon>Thelephoraceae</taxon>
        <taxon>Thelephora</taxon>
    </lineage>
</organism>
<dbReference type="EMBL" id="MU118088">
    <property type="protein sequence ID" value="KAF9645508.1"/>
    <property type="molecule type" value="Genomic_DNA"/>
</dbReference>
<evidence type="ECO:0000313" key="2">
    <source>
        <dbReference type="Proteomes" id="UP000886501"/>
    </source>
</evidence>
<reference evidence="1" key="1">
    <citation type="submission" date="2019-10" db="EMBL/GenBank/DDBJ databases">
        <authorList>
            <consortium name="DOE Joint Genome Institute"/>
            <person name="Kuo A."/>
            <person name="Miyauchi S."/>
            <person name="Kiss E."/>
            <person name="Drula E."/>
            <person name="Kohler A."/>
            <person name="Sanchez-Garcia M."/>
            <person name="Andreopoulos B."/>
            <person name="Barry K.W."/>
            <person name="Bonito G."/>
            <person name="Buee M."/>
            <person name="Carver A."/>
            <person name="Chen C."/>
            <person name="Cichocki N."/>
            <person name="Clum A."/>
            <person name="Culley D."/>
            <person name="Crous P.W."/>
            <person name="Fauchery L."/>
            <person name="Girlanda M."/>
            <person name="Hayes R."/>
            <person name="Keri Z."/>
            <person name="Labutti K."/>
            <person name="Lipzen A."/>
            <person name="Lombard V."/>
            <person name="Magnuson J."/>
            <person name="Maillard F."/>
            <person name="Morin E."/>
            <person name="Murat C."/>
            <person name="Nolan M."/>
            <person name="Ohm R."/>
            <person name="Pangilinan J."/>
            <person name="Pereira M."/>
            <person name="Perotto S."/>
            <person name="Peter M."/>
            <person name="Riley R."/>
            <person name="Sitrit Y."/>
            <person name="Stielow B."/>
            <person name="Szollosi G."/>
            <person name="Zifcakova L."/>
            <person name="Stursova M."/>
            <person name="Spatafora J.W."/>
            <person name="Tedersoo L."/>
            <person name="Vaario L.-M."/>
            <person name="Yamada A."/>
            <person name="Yan M."/>
            <person name="Wang P."/>
            <person name="Xu J."/>
            <person name="Bruns T."/>
            <person name="Baldrian P."/>
            <person name="Vilgalys R."/>
            <person name="Henrissat B."/>
            <person name="Grigoriev I.V."/>
            <person name="Hibbett D."/>
            <person name="Nagy L.G."/>
            <person name="Martin F.M."/>
        </authorList>
    </citation>
    <scope>NUCLEOTIDE SEQUENCE</scope>
    <source>
        <strain evidence="1">P2</strain>
    </source>
</reference>